<sequence>MMDRNASNQGEPDSVKQAEKEQRKDAELKNFGSDHALDGRQPELPYARPAADEDNSDIPMVAAARRPSARNSIFWGDLVTPAAGGRRGSVPGSSVSSLTISDLGDSFFSESFMGYSQQFGTVVEDEEALFDSSGSDHKPVCPKRRDSISSQKIHSTRFMLSHNNNHNDVGTTGKRLDLSPVRRPGSEMPPVKPGRRESISKTKLMSRSRLLDRNAMYPTRQDSASTVSDQTTTDTSSKGDDSTLTSAHSPCLLRSDGKRKLFSG</sequence>
<evidence type="ECO:0000256" key="1">
    <source>
        <dbReference type="SAM" id="MobiDB-lite"/>
    </source>
</evidence>
<feature type="region of interest" description="Disordered" evidence="1">
    <location>
        <begin position="130"/>
        <end position="149"/>
    </location>
</feature>
<reference evidence="2" key="1">
    <citation type="submission" date="2020-06" db="EMBL/GenBank/DDBJ databases">
        <authorList>
            <consortium name="Plant Systems Biology data submission"/>
        </authorList>
    </citation>
    <scope>NUCLEOTIDE SEQUENCE</scope>
    <source>
        <strain evidence="2">D6</strain>
    </source>
</reference>
<dbReference type="Proteomes" id="UP001153069">
    <property type="component" value="Unassembled WGS sequence"/>
</dbReference>
<evidence type="ECO:0000313" key="2">
    <source>
        <dbReference type="EMBL" id="CAB9523248.1"/>
    </source>
</evidence>
<comment type="caution">
    <text evidence="2">The sequence shown here is derived from an EMBL/GenBank/DDBJ whole genome shotgun (WGS) entry which is preliminary data.</text>
</comment>
<feature type="compositionally biased region" description="Basic and acidic residues" evidence="1">
    <location>
        <begin position="13"/>
        <end position="28"/>
    </location>
</feature>
<name>A0A9N8EM71_9STRA</name>
<feature type="region of interest" description="Disordered" evidence="1">
    <location>
        <begin position="1"/>
        <end position="58"/>
    </location>
</feature>
<dbReference type="EMBL" id="CAICTM010001392">
    <property type="protein sequence ID" value="CAB9523248.1"/>
    <property type="molecule type" value="Genomic_DNA"/>
</dbReference>
<feature type="compositionally biased region" description="Polar residues" evidence="1">
    <location>
        <begin position="1"/>
        <end position="11"/>
    </location>
</feature>
<feature type="region of interest" description="Disordered" evidence="1">
    <location>
        <begin position="159"/>
        <end position="264"/>
    </location>
</feature>
<gene>
    <name evidence="2" type="ORF">SEMRO_1394_G268970.1</name>
</gene>
<feature type="compositionally biased region" description="Polar residues" evidence="1">
    <location>
        <begin position="161"/>
        <end position="170"/>
    </location>
</feature>
<dbReference type="AlphaFoldDB" id="A0A9N8EM71"/>
<organism evidence="2 3">
    <name type="scientific">Seminavis robusta</name>
    <dbReference type="NCBI Taxonomy" id="568900"/>
    <lineage>
        <taxon>Eukaryota</taxon>
        <taxon>Sar</taxon>
        <taxon>Stramenopiles</taxon>
        <taxon>Ochrophyta</taxon>
        <taxon>Bacillariophyta</taxon>
        <taxon>Bacillariophyceae</taxon>
        <taxon>Bacillariophycidae</taxon>
        <taxon>Naviculales</taxon>
        <taxon>Naviculaceae</taxon>
        <taxon>Seminavis</taxon>
    </lineage>
</organism>
<proteinExistence type="predicted"/>
<accession>A0A9N8EM71</accession>
<feature type="compositionally biased region" description="Basic and acidic residues" evidence="1">
    <location>
        <begin position="134"/>
        <end position="147"/>
    </location>
</feature>
<protein>
    <submittedName>
        <fullName evidence="2">Uncharacterized protein</fullName>
    </submittedName>
</protein>
<keyword evidence="3" id="KW-1185">Reference proteome</keyword>
<feature type="compositionally biased region" description="Basic and acidic residues" evidence="1">
    <location>
        <begin position="255"/>
        <end position="264"/>
    </location>
</feature>
<feature type="compositionally biased region" description="Low complexity" evidence="1">
    <location>
        <begin position="222"/>
        <end position="246"/>
    </location>
</feature>
<evidence type="ECO:0000313" key="3">
    <source>
        <dbReference type="Proteomes" id="UP001153069"/>
    </source>
</evidence>